<keyword evidence="10" id="KW-1185">Reference proteome</keyword>
<sequence length="489" mass="53273">MEQNLDQKNVAGGAISTPAKTVRANQVPWKERIAYAMSDFGCNTVFQILGTYFLVFCTDTLGVAAAATAGLFALTAIIDSVDGIFWGQLIDRTHTKWGKSRPYWLWFTIPFAIFCVMAFSAPSFIMGSETAKIVWIYIAYIGAKVLYSAINIPVTSILPALTSNPKERVTLSTIRQFFGNFGSALFLPLTLPAVIFFGGLMGDGASGSKSASGWTIWAIILGVITIIAMFTAFFGTKERVVTRDSKRSVPMRESVKAIKGNYPWFIIIFINFVFWGAFAIRSSALPYYFKYNLGQEALGSLTLLGTTLQLATTALVPFFVGKIGKRNTMMIGMIGTIVSQLLLFFSEQMGGNVPVILTAVVFFYLSQGLIGALIAVMLSDAVDFGEWKNGIRAEGFVTSFSSFSAKLGMGLGSMLLSAVLAMGHYIESTGANATSQPDTALNAISLGFIWIPLIGYILSAIALYFNNLDKFEDQMASELDEKHARELSE</sequence>
<evidence type="ECO:0000256" key="1">
    <source>
        <dbReference type="ARBA" id="ARBA00004651"/>
    </source>
</evidence>
<keyword evidence="6 8" id="KW-1133">Transmembrane helix</keyword>
<evidence type="ECO:0000256" key="4">
    <source>
        <dbReference type="ARBA" id="ARBA00022692"/>
    </source>
</evidence>
<evidence type="ECO:0000256" key="3">
    <source>
        <dbReference type="ARBA" id="ARBA00022475"/>
    </source>
</evidence>
<keyword evidence="2" id="KW-0813">Transport</keyword>
<feature type="transmembrane region" description="Helical" evidence="8">
    <location>
        <begin position="298"/>
        <end position="320"/>
    </location>
</feature>
<dbReference type="AlphaFoldDB" id="W7AZE4"/>
<dbReference type="InterPro" id="IPR036259">
    <property type="entry name" value="MFS_trans_sf"/>
</dbReference>
<feature type="transmembrane region" description="Helical" evidence="8">
    <location>
        <begin position="327"/>
        <end position="345"/>
    </location>
</feature>
<dbReference type="InterPro" id="IPR039672">
    <property type="entry name" value="MFS_2"/>
</dbReference>
<comment type="subcellular location">
    <subcellularLocation>
        <location evidence="1">Cell membrane</location>
        <topology evidence="1">Multi-pass membrane protein</topology>
    </subcellularLocation>
</comment>
<evidence type="ECO:0000256" key="5">
    <source>
        <dbReference type="ARBA" id="ARBA00022847"/>
    </source>
</evidence>
<dbReference type="InterPro" id="IPR001927">
    <property type="entry name" value="Na/Gal_symport"/>
</dbReference>
<evidence type="ECO:0000256" key="8">
    <source>
        <dbReference type="SAM" id="Phobius"/>
    </source>
</evidence>
<dbReference type="PANTHER" id="PTHR11328">
    <property type="entry name" value="MAJOR FACILITATOR SUPERFAMILY DOMAIN-CONTAINING PROTEIN"/>
    <property type="match status" value="1"/>
</dbReference>
<keyword evidence="7 8" id="KW-0472">Membrane</keyword>
<reference evidence="9 10" key="1">
    <citation type="journal article" date="2014" name="Int. J. Syst. Evol. Microbiol.">
        <title>Listeria floridensis sp. nov., Listeria aquatica sp. nov., Listeria cornellensis sp. nov., Listeria riparia sp. nov. and Listeria grandensis sp. nov., from agricultural and natural environments.</title>
        <authorList>
            <person name="den Bakker H.C."/>
            <person name="Warchocki S."/>
            <person name="Wright E.M."/>
            <person name="Allred A.F."/>
            <person name="Ahlstrom C."/>
            <person name="Manuel C.S."/>
            <person name="Stasiewicz M.J."/>
            <person name="Burrell A."/>
            <person name="Roof S."/>
            <person name="Strawn L."/>
            <person name="Fortes E.D."/>
            <person name="Nightingale K.K."/>
            <person name="Kephart D."/>
            <person name="Wiedmann M."/>
        </authorList>
    </citation>
    <scope>NUCLEOTIDE SEQUENCE [LARGE SCALE GENOMIC DNA]</scope>
    <source>
        <strain evidence="9 10">FSL S10-1188</strain>
    </source>
</reference>
<organism evidence="9 10">
    <name type="scientific">Listeria aquatica FSL S10-1188</name>
    <dbReference type="NCBI Taxonomy" id="1265818"/>
    <lineage>
        <taxon>Bacteria</taxon>
        <taxon>Bacillati</taxon>
        <taxon>Bacillota</taxon>
        <taxon>Bacilli</taxon>
        <taxon>Bacillales</taxon>
        <taxon>Listeriaceae</taxon>
        <taxon>Listeria</taxon>
    </lineage>
</organism>
<feature type="transmembrane region" description="Helical" evidence="8">
    <location>
        <begin position="357"/>
        <end position="382"/>
    </location>
</feature>
<feature type="transmembrane region" description="Helical" evidence="8">
    <location>
        <begin position="181"/>
        <end position="202"/>
    </location>
</feature>
<feature type="transmembrane region" description="Helical" evidence="8">
    <location>
        <begin position="403"/>
        <end position="426"/>
    </location>
</feature>
<feature type="transmembrane region" description="Helical" evidence="8">
    <location>
        <begin position="446"/>
        <end position="465"/>
    </location>
</feature>
<dbReference type="GO" id="GO:0008643">
    <property type="term" value="P:carbohydrate transport"/>
    <property type="evidence" value="ECO:0007669"/>
    <property type="project" value="InterPro"/>
</dbReference>
<evidence type="ECO:0000256" key="7">
    <source>
        <dbReference type="ARBA" id="ARBA00023136"/>
    </source>
</evidence>
<dbReference type="SUPFAM" id="SSF103473">
    <property type="entry name" value="MFS general substrate transporter"/>
    <property type="match status" value="1"/>
</dbReference>
<dbReference type="GO" id="GO:0005886">
    <property type="term" value="C:plasma membrane"/>
    <property type="evidence" value="ECO:0007669"/>
    <property type="project" value="UniProtKB-SubCell"/>
</dbReference>
<dbReference type="STRING" id="1265818.MAQA_07833"/>
<dbReference type="Pfam" id="PF13347">
    <property type="entry name" value="MFS_2"/>
    <property type="match status" value="1"/>
</dbReference>
<name>W7AZE4_9LIST</name>
<dbReference type="PANTHER" id="PTHR11328:SF24">
    <property type="entry name" value="MAJOR FACILITATOR SUPERFAMILY (MFS) PROFILE DOMAIN-CONTAINING PROTEIN"/>
    <property type="match status" value="1"/>
</dbReference>
<keyword evidence="4 8" id="KW-0812">Transmembrane</keyword>
<feature type="transmembrane region" description="Helical" evidence="8">
    <location>
        <begin position="103"/>
        <end position="125"/>
    </location>
</feature>
<feature type="transmembrane region" description="Helical" evidence="8">
    <location>
        <begin position="61"/>
        <end position="82"/>
    </location>
</feature>
<dbReference type="GO" id="GO:0015293">
    <property type="term" value="F:symporter activity"/>
    <property type="evidence" value="ECO:0007669"/>
    <property type="project" value="UniProtKB-KW"/>
</dbReference>
<dbReference type="PATRIC" id="fig|1265818.5.peg.1571"/>
<dbReference type="InterPro" id="IPR018043">
    <property type="entry name" value="Na/Gal_symport_CS"/>
</dbReference>
<gene>
    <name evidence="9" type="ORF">MAQA_07833</name>
</gene>
<dbReference type="RefSeq" id="WP_206537529.1">
    <property type="nucleotide sequence ID" value="NZ_AOCG01000008.1"/>
</dbReference>
<protein>
    <submittedName>
        <fullName evidence="9">Na+/xyloside symporter related transporter</fullName>
    </submittedName>
</protein>
<evidence type="ECO:0000256" key="2">
    <source>
        <dbReference type="ARBA" id="ARBA00022448"/>
    </source>
</evidence>
<accession>W7AZE4</accession>
<dbReference type="Gene3D" id="1.20.1250.20">
    <property type="entry name" value="MFS general substrate transporter like domains"/>
    <property type="match status" value="2"/>
</dbReference>
<keyword evidence="3" id="KW-1003">Cell membrane</keyword>
<dbReference type="PROSITE" id="PS00872">
    <property type="entry name" value="NA_GALACTOSIDE_SYMP"/>
    <property type="match status" value="1"/>
</dbReference>
<feature type="transmembrane region" description="Helical" evidence="8">
    <location>
        <begin position="257"/>
        <end position="278"/>
    </location>
</feature>
<feature type="transmembrane region" description="Helical" evidence="8">
    <location>
        <begin position="214"/>
        <end position="236"/>
    </location>
</feature>
<dbReference type="Proteomes" id="UP000019246">
    <property type="component" value="Unassembled WGS sequence"/>
</dbReference>
<dbReference type="NCBIfam" id="TIGR00792">
    <property type="entry name" value="gph"/>
    <property type="match status" value="1"/>
</dbReference>
<comment type="caution">
    <text evidence="9">The sequence shown here is derived from an EMBL/GenBank/DDBJ whole genome shotgun (WGS) entry which is preliminary data.</text>
</comment>
<feature type="transmembrane region" description="Helical" evidence="8">
    <location>
        <begin position="137"/>
        <end position="161"/>
    </location>
</feature>
<dbReference type="EMBL" id="AOCG01000008">
    <property type="protein sequence ID" value="EUJ18987.1"/>
    <property type="molecule type" value="Genomic_DNA"/>
</dbReference>
<keyword evidence="5" id="KW-0769">Symport</keyword>
<proteinExistence type="predicted"/>
<dbReference type="GO" id="GO:0006814">
    <property type="term" value="P:sodium ion transport"/>
    <property type="evidence" value="ECO:0007669"/>
    <property type="project" value="InterPro"/>
</dbReference>
<evidence type="ECO:0000256" key="6">
    <source>
        <dbReference type="ARBA" id="ARBA00022989"/>
    </source>
</evidence>
<evidence type="ECO:0000313" key="9">
    <source>
        <dbReference type="EMBL" id="EUJ18987.1"/>
    </source>
</evidence>
<dbReference type="CDD" id="cd17332">
    <property type="entry name" value="MFS_MelB_like"/>
    <property type="match status" value="1"/>
</dbReference>
<evidence type="ECO:0000313" key="10">
    <source>
        <dbReference type="Proteomes" id="UP000019246"/>
    </source>
</evidence>